<dbReference type="AlphaFoldDB" id="A0A0D0QIW1"/>
<evidence type="ECO:0000259" key="2">
    <source>
        <dbReference type="Pfam" id="PF00534"/>
    </source>
</evidence>
<reference evidence="3 4" key="1">
    <citation type="submission" date="2013-01" db="EMBL/GenBank/DDBJ databases">
        <authorList>
            <person name="Fiebig A."/>
            <person name="Goeker M."/>
            <person name="Klenk H.-P.P."/>
        </authorList>
    </citation>
    <scope>NUCLEOTIDE SEQUENCE [LARGE SCALE GENOMIC DNA]</scope>
    <source>
        <strain evidence="3 4">DSM 24838</strain>
    </source>
</reference>
<dbReference type="GO" id="GO:0009103">
    <property type="term" value="P:lipopolysaccharide biosynthetic process"/>
    <property type="evidence" value="ECO:0007669"/>
    <property type="project" value="TreeGrafter"/>
</dbReference>
<dbReference type="Proteomes" id="UP000035100">
    <property type="component" value="Unassembled WGS sequence"/>
</dbReference>
<feature type="domain" description="Glycosyl transferase family 1" evidence="2">
    <location>
        <begin position="136"/>
        <end position="269"/>
    </location>
</feature>
<evidence type="ECO:0000313" key="3">
    <source>
        <dbReference type="EMBL" id="KIQ70993.1"/>
    </source>
</evidence>
<dbReference type="GO" id="GO:0016757">
    <property type="term" value="F:glycosyltransferase activity"/>
    <property type="evidence" value="ECO:0007669"/>
    <property type="project" value="InterPro"/>
</dbReference>
<dbReference type="STRING" id="1123501.Wenmar_00371"/>
<dbReference type="eggNOG" id="COG0438">
    <property type="taxonomic scope" value="Bacteria"/>
</dbReference>
<protein>
    <submittedName>
        <fullName evidence="3">Glycosyltransferase</fullName>
    </submittedName>
</protein>
<dbReference type="PANTHER" id="PTHR46401">
    <property type="entry name" value="GLYCOSYLTRANSFERASE WBBK-RELATED"/>
    <property type="match status" value="1"/>
</dbReference>
<organism evidence="3 4">
    <name type="scientific">Wenxinia marina DSM 24838</name>
    <dbReference type="NCBI Taxonomy" id="1123501"/>
    <lineage>
        <taxon>Bacteria</taxon>
        <taxon>Pseudomonadati</taxon>
        <taxon>Pseudomonadota</taxon>
        <taxon>Alphaproteobacteria</taxon>
        <taxon>Rhodobacterales</taxon>
        <taxon>Roseobacteraceae</taxon>
        <taxon>Wenxinia</taxon>
    </lineage>
</organism>
<dbReference type="InterPro" id="IPR001296">
    <property type="entry name" value="Glyco_trans_1"/>
</dbReference>
<proteinExistence type="predicted"/>
<dbReference type="Pfam" id="PF00534">
    <property type="entry name" value="Glycos_transf_1"/>
    <property type="match status" value="1"/>
</dbReference>
<comment type="caution">
    <text evidence="3">The sequence shown here is derived from an EMBL/GenBank/DDBJ whole genome shotgun (WGS) entry which is preliminary data.</text>
</comment>
<evidence type="ECO:0000313" key="4">
    <source>
        <dbReference type="Proteomes" id="UP000035100"/>
    </source>
</evidence>
<dbReference type="Gene3D" id="3.40.50.2000">
    <property type="entry name" value="Glycogen Phosphorylase B"/>
    <property type="match status" value="1"/>
</dbReference>
<dbReference type="EMBL" id="AONG01000003">
    <property type="protein sequence ID" value="KIQ70993.1"/>
    <property type="molecule type" value="Genomic_DNA"/>
</dbReference>
<sequence length="297" mass="31421">MRRLAVARPSRAGLGRRLAALMSPGTAFFQTGLMNVTPRTLAAFRRVPEAKVAVLVHDTIPLDLPDYARPGAGARLQALLDVAAKADLILCPSSAAAGSIRRHLPSAVPVRPAPLGLTPARADPSALPAGPDLAAPYFVAVGTIEARKDIGLLLDVWEALPEPRPHLYLCGARGWRVEAETARLDAGVPGVTELPGLTDGAVAALLQGARALLFPSRAEGFGLPPFEALAQGTLPVCADLAIWQEHLGDRAVYLAPGDRDLWRRTVEQLATAPKRDVPVGALPDWDTHFSLALTAGW</sequence>
<dbReference type="PATRIC" id="fig|1123501.6.peg.430"/>
<accession>A0A0D0QIW1</accession>
<name>A0A0D0QIW1_9RHOB</name>
<keyword evidence="4" id="KW-1185">Reference proteome</keyword>
<gene>
    <name evidence="3" type="ORF">Wenmar_00371</name>
</gene>
<keyword evidence="1 3" id="KW-0808">Transferase</keyword>
<dbReference type="PANTHER" id="PTHR46401:SF2">
    <property type="entry name" value="GLYCOSYLTRANSFERASE WBBK-RELATED"/>
    <property type="match status" value="1"/>
</dbReference>
<evidence type="ECO:0000256" key="1">
    <source>
        <dbReference type="ARBA" id="ARBA00022679"/>
    </source>
</evidence>
<dbReference type="SUPFAM" id="SSF53756">
    <property type="entry name" value="UDP-Glycosyltransferase/glycogen phosphorylase"/>
    <property type="match status" value="1"/>
</dbReference>